<feature type="compositionally biased region" description="Low complexity" evidence="4">
    <location>
        <begin position="613"/>
        <end position="625"/>
    </location>
</feature>
<keyword evidence="3 5" id="KW-0812">Transmembrane</keyword>
<organism evidence="8 9">
    <name type="scientific">Puccinia striiformis</name>
    <dbReference type="NCBI Taxonomy" id="27350"/>
    <lineage>
        <taxon>Eukaryota</taxon>
        <taxon>Fungi</taxon>
        <taxon>Dikarya</taxon>
        <taxon>Basidiomycota</taxon>
        <taxon>Pucciniomycotina</taxon>
        <taxon>Pucciniomycetes</taxon>
        <taxon>Pucciniales</taxon>
        <taxon>Pucciniaceae</taxon>
        <taxon>Puccinia</taxon>
    </lineage>
</organism>
<accession>A0A2S4WFL8</accession>
<dbReference type="VEuPathDB" id="FungiDB:PSHT_03332"/>
<feature type="domain" description="CNNM transmembrane" evidence="7">
    <location>
        <begin position="107"/>
        <end position="292"/>
    </location>
</feature>
<dbReference type="PANTHER" id="PTHR12064:SF97">
    <property type="entry name" value="METAL TRANSPORTER CNNM-5"/>
    <property type="match status" value="1"/>
</dbReference>
<evidence type="ECO:0000256" key="4">
    <source>
        <dbReference type="SAM" id="MobiDB-lite"/>
    </source>
</evidence>
<dbReference type="OrthoDB" id="5353557at2759"/>
<evidence type="ECO:0008006" key="10">
    <source>
        <dbReference type="Google" id="ProtNLM"/>
    </source>
</evidence>
<evidence type="ECO:0000256" key="1">
    <source>
        <dbReference type="ARBA" id="ARBA00022737"/>
    </source>
</evidence>
<feature type="transmembrane region" description="Helical" evidence="5">
    <location>
        <begin position="197"/>
        <end position="216"/>
    </location>
</feature>
<keyword evidence="3 5" id="KW-0472">Membrane</keyword>
<evidence type="ECO:0000256" key="5">
    <source>
        <dbReference type="SAM" id="Phobius"/>
    </source>
</evidence>
<keyword evidence="3 5" id="KW-1133">Transmembrane helix</keyword>
<reference evidence="9" key="3">
    <citation type="journal article" date="2018" name="Mol. Plant Microbe Interact.">
        <title>Genome sequence resources for the wheat stripe rust pathogen (Puccinia striiformis f. sp. tritici) and the barley stripe rust pathogen (Puccinia striiformis f. sp. hordei).</title>
        <authorList>
            <person name="Xia C."/>
            <person name="Wang M."/>
            <person name="Yin C."/>
            <person name="Cornejo O.E."/>
            <person name="Hulbert S.H."/>
            <person name="Chen X."/>
        </authorList>
    </citation>
    <scope>NUCLEOTIDE SEQUENCE [LARGE SCALE GENOMIC DNA]</scope>
    <source>
        <strain evidence="9">93TX-2</strain>
    </source>
</reference>
<dbReference type="GO" id="GO:0005737">
    <property type="term" value="C:cytoplasm"/>
    <property type="evidence" value="ECO:0007669"/>
    <property type="project" value="TreeGrafter"/>
</dbReference>
<keyword evidence="2" id="KW-0129">CBS domain</keyword>
<evidence type="ECO:0000256" key="2">
    <source>
        <dbReference type="PROSITE-ProRule" id="PRU00703"/>
    </source>
</evidence>
<feature type="domain" description="CBS" evidence="6">
    <location>
        <begin position="397"/>
        <end position="458"/>
    </location>
</feature>
<dbReference type="AlphaFoldDB" id="A0A2S4WFL8"/>
<reference evidence="9" key="2">
    <citation type="journal article" date="2018" name="BMC Genomics">
        <title>Genomic insights into host adaptation between the wheat stripe rust pathogen (Puccinia striiformis f. sp. tritici) and the barley stripe rust pathogen (Puccinia striiformis f. sp. hordei).</title>
        <authorList>
            <person name="Xia C."/>
            <person name="Wang M."/>
            <person name="Yin C."/>
            <person name="Cornejo O.E."/>
            <person name="Hulbert S.H."/>
            <person name="Chen X."/>
        </authorList>
    </citation>
    <scope>NUCLEOTIDE SEQUENCE [LARGE SCALE GENOMIC DNA]</scope>
    <source>
        <strain evidence="9">93TX-2</strain>
    </source>
</reference>
<dbReference type="Proteomes" id="UP000238274">
    <property type="component" value="Unassembled WGS sequence"/>
</dbReference>
<dbReference type="InterPro" id="IPR046342">
    <property type="entry name" value="CBS_dom_sf"/>
</dbReference>
<keyword evidence="9" id="KW-1185">Reference proteome</keyword>
<gene>
    <name evidence="8" type="ORF">PSHT_03332</name>
</gene>
<evidence type="ECO:0000259" key="6">
    <source>
        <dbReference type="PROSITE" id="PS51371"/>
    </source>
</evidence>
<feature type="compositionally biased region" description="Basic and acidic residues" evidence="4">
    <location>
        <begin position="556"/>
        <end position="572"/>
    </location>
</feature>
<dbReference type="EMBL" id="PKSM01000031">
    <property type="protein sequence ID" value="POW20585.1"/>
    <property type="molecule type" value="Genomic_DNA"/>
</dbReference>
<comment type="caution">
    <text evidence="8">The sequence shown here is derived from an EMBL/GenBank/DDBJ whole genome shotgun (WGS) entry which is preliminary data.</text>
</comment>
<dbReference type="InterPro" id="IPR000644">
    <property type="entry name" value="CBS_dom"/>
</dbReference>
<name>A0A2S4WFL8_9BASI</name>
<dbReference type="SUPFAM" id="SSF54631">
    <property type="entry name" value="CBS-domain pair"/>
    <property type="match status" value="1"/>
</dbReference>
<dbReference type="Gene3D" id="3.10.580.10">
    <property type="entry name" value="CBS-domain"/>
    <property type="match status" value="1"/>
</dbReference>
<evidence type="ECO:0000313" key="8">
    <source>
        <dbReference type="EMBL" id="POW20585.1"/>
    </source>
</evidence>
<sequence length="666" mass="73593">MSYSLSRRQIQARLLLYRSLDRRRDSGSDPPRLDFRFYFMRMSIRAVITQRGGARLAQSITKLILLSSSAFPLFGSPINNNNQPSSHLFHGTYLDGLVVPLSQLDRTSPHFWWMISVIVCLVLLGGCFAGLTLGLMGLDILNLRVLSTSGTEIEQIQAQKVLKLLERGRHWVLVVLLLSNVVVNETLPIFLDTVLGGGAAAILISTALIVVFGEIIPQSICVRYGLSIGAKSAPFVLALMYLEFPIAYPIALLLDYILGHDEGTTYRKLNSKLLLVYIVVNIGTDGLNEDEVTIISAVLDLSSKTIVDIMTPIEETFTLGEDSILDEKTVTELVSEGYSRVPIHQAGHDRNFIGCYCQLFQFTSLILMSNIHLHPSYSVKHLISYDPEDAKPVRDFQLSNLPEGSPEMTCLEALNFFQQGRSHMLLVSSQPGEQGGALGVVSLEDVIEEMIGEEIIDETDQYVDVAHKIKVVRKPVTNRTSTRGLAPLIKGVIEKRRQTGEPRISRSDVGDGDDYMSPDPILVTSGQRTLTAAAVAASNRSSMDVQSWRSPVLDKVKVKGGESRAQRAESEHRRRKLAKSSFNETHRPVEEDVSSSTHEDKTQGHTTRGKLDSSWASAHISSSSSDPTMLLKQTTILPIAPSIIRALRYNMVQVLPHLLPATGEIP</sequence>
<dbReference type="PROSITE" id="PS51371">
    <property type="entry name" value="CBS"/>
    <property type="match status" value="1"/>
</dbReference>
<proteinExistence type="predicted"/>
<feature type="transmembrane region" description="Helical" evidence="5">
    <location>
        <begin position="236"/>
        <end position="258"/>
    </location>
</feature>
<dbReference type="Pfam" id="PF01595">
    <property type="entry name" value="CNNM"/>
    <property type="match status" value="1"/>
</dbReference>
<dbReference type="GO" id="GO:0030026">
    <property type="term" value="P:intracellular manganese ion homeostasis"/>
    <property type="evidence" value="ECO:0007669"/>
    <property type="project" value="TreeGrafter"/>
</dbReference>
<feature type="region of interest" description="Disordered" evidence="4">
    <location>
        <begin position="556"/>
        <end position="626"/>
    </location>
</feature>
<dbReference type="GO" id="GO:0016020">
    <property type="term" value="C:membrane"/>
    <property type="evidence" value="ECO:0007669"/>
    <property type="project" value="UniProtKB-UniRule"/>
</dbReference>
<dbReference type="PROSITE" id="PS51846">
    <property type="entry name" value="CNNM"/>
    <property type="match status" value="1"/>
</dbReference>
<feature type="transmembrane region" description="Helical" evidence="5">
    <location>
        <begin position="111"/>
        <end position="138"/>
    </location>
</feature>
<dbReference type="InterPro" id="IPR045095">
    <property type="entry name" value="ACDP"/>
</dbReference>
<evidence type="ECO:0000313" key="9">
    <source>
        <dbReference type="Proteomes" id="UP000238274"/>
    </source>
</evidence>
<keyword evidence="1" id="KW-0677">Repeat</keyword>
<dbReference type="VEuPathDB" id="FungiDB:PSTT_00464"/>
<dbReference type="InterPro" id="IPR002550">
    <property type="entry name" value="CNNM"/>
</dbReference>
<evidence type="ECO:0000259" key="7">
    <source>
        <dbReference type="PROSITE" id="PS51846"/>
    </source>
</evidence>
<dbReference type="PANTHER" id="PTHR12064">
    <property type="entry name" value="METAL TRANSPORTER CNNM"/>
    <property type="match status" value="1"/>
</dbReference>
<reference evidence="8 9" key="1">
    <citation type="submission" date="2017-12" db="EMBL/GenBank/DDBJ databases">
        <title>Gene loss provides genomic basis for host adaptation in cereal stripe rust fungi.</title>
        <authorList>
            <person name="Xia C."/>
        </authorList>
    </citation>
    <scope>NUCLEOTIDE SEQUENCE [LARGE SCALE GENOMIC DNA]</scope>
    <source>
        <strain evidence="8 9">93TX-2</strain>
    </source>
</reference>
<protein>
    <recommendedName>
        <fullName evidence="10">CNNM transmembrane domain-containing protein</fullName>
    </recommendedName>
</protein>
<dbReference type="GO" id="GO:0010960">
    <property type="term" value="P:magnesium ion homeostasis"/>
    <property type="evidence" value="ECO:0007669"/>
    <property type="project" value="InterPro"/>
</dbReference>
<evidence type="ECO:0000256" key="3">
    <source>
        <dbReference type="PROSITE-ProRule" id="PRU01193"/>
    </source>
</evidence>